<dbReference type="OrthoDB" id="5243299at2"/>
<dbReference type="RefSeq" id="WP_091025164.1">
    <property type="nucleotide sequence ID" value="NZ_BKAE01000023.1"/>
</dbReference>
<evidence type="ECO:0000313" key="5">
    <source>
        <dbReference type="EMBL" id="SDN46322.1"/>
    </source>
</evidence>
<dbReference type="Pfam" id="PF01872">
    <property type="entry name" value="RibD_C"/>
    <property type="match status" value="1"/>
</dbReference>
<dbReference type="Gene3D" id="3.40.430.10">
    <property type="entry name" value="Dihydrofolate Reductase, subunit A"/>
    <property type="match status" value="1"/>
</dbReference>
<organism evidence="5 6">
    <name type="scientific">Nocardioides szechwanensis</name>
    <dbReference type="NCBI Taxonomy" id="1005944"/>
    <lineage>
        <taxon>Bacteria</taxon>
        <taxon>Bacillati</taxon>
        <taxon>Actinomycetota</taxon>
        <taxon>Actinomycetes</taxon>
        <taxon>Propionibacteriales</taxon>
        <taxon>Nocardioidaceae</taxon>
        <taxon>Nocardioides</taxon>
    </lineage>
</organism>
<evidence type="ECO:0000313" key="6">
    <source>
        <dbReference type="Proteomes" id="UP000199004"/>
    </source>
</evidence>
<gene>
    <name evidence="5" type="ORF">SAMN05192576_2167</name>
</gene>
<dbReference type="InterPro" id="IPR050765">
    <property type="entry name" value="Riboflavin_Biosynth_HTPR"/>
</dbReference>
<keyword evidence="2" id="KW-0521">NADP</keyword>
<evidence type="ECO:0000256" key="2">
    <source>
        <dbReference type="ARBA" id="ARBA00022857"/>
    </source>
</evidence>
<sequence length="231" mass="24099">MRVLIGPEVSLEELYAPPRTPWLRVNMISTLDGAASGSSGKSGSINNAVDKRVFDTLRGLADAIVVGAGTARTEGYGPVDRPIVLVSRRADVPERLRNAPPGSVLMATTASAEHLDEARGLLGADQVLTLGADEVDLCALKEELAGRGLVDLLSEGGPSLLGAMLAQGVVDELTATVVPRLVGGDHPRIVAGPPVDVPLSLQSLLEEDGTLLGRWWVLPAAQERGPRGPLS</sequence>
<keyword evidence="6" id="KW-1185">Reference proteome</keyword>
<dbReference type="GO" id="GO:0008703">
    <property type="term" value="F:5-amino-6-(5-phosphoribosylamino)uracil reductase activity"/>
    <property type="evidence" value="ECO:0007669"/>
    <property type="project" value="InterPro"/>
</dbReference>
<dbReference type="InterPro" id="IPR024072">
    <property type="entry name" value="DHFR-like_dom_sf"/>
</dbReference>
<dbReference type="Proteomes" id="UP000199004">
    <property type="component" value="Unassembled WGS sequence"/>
</dbReference>
<comment type="pathway">
    <text evidence="1">Cofactor biosynthesis; riboflavin biosynthesis.</text>
</comment>
<reference evidence="5 6" key="1">
    <citation type="submission" date="2016-10" db="EMBL/GenBank/DDBJ databases">
        <authorList>
            <person name="de Groot N.N."/>
        </authorList>
    </citation>
    <scope>NUCLEOTIDE SEQUENCE [LARGE SCALE GENOMIC DNA]</scope>
    <source>
        <strain evidence="5 6">CGMCC 1.11147</strain>
    </source>
</reference>
<evidence type="ECO:0000256" key="3">
    <source>
        <dbReference type="ARBA" id="ARBA00023002"/>
    </source>
</evidence>
<dbReference type="PANTHER" id="PTHR38011">
    <property type="entry name" value="DIHYDROFOLATE REDUCTASE FAMILY PROTEIN (AFU_ORTHOLOGUE AFUA_8G06820)"/>
    <property type="match status" value="1"/>
</dbReference>
<evidence type="ECO:0000256" key="1">
    <source>
        <dbReference type="ARBA" id="ARBA00005104"/>
    </source>
</evidence>
<dbReference type="GO" id="GO:0009231">
    <property type="term" value="P:riboflavin biosynthetic process"/>
    <property type="evidence" value="ECO:0007669"/>
    <property type="project" value="InterPro"/>
</dbReference>
<dbReference type="AlphaFoldDB" id="A0A1H0BL26"/>
<feature type="domain" description="Bacterial bifunctional deaminase-reductase C-terminal" evidence="4">
    <location>
        <begin position="21"/>
        <end position="201"/>
    </location>
</feature>
<dbReference type="EMBL" id="FNIC01000003">
    <property type="protein sequence ID" value="SDN46322.1"/>
    <property type="molecule type" value="Genomic_DNA"/>
</dbReference>
<evidence type="ECO:0000259" key="4">
    <source>
        <dbReference type="Pfam" id="PF01872"/>
    </source>
</evidence>
<dbReference type="SUPFAM" id="SSF53597">
    <property type="entry name" value="Dihydrofolate reductase-like"/>
    <property type="match status" value="1"/>
</dbReference>
<dbReference type="InterPro" id="IPR002734">
    <property type="entry name" value="RibDG_C"/>
</dbReference>
<name>A0A1H0BL26_9ACTN</name>
<accession>A0A1H0BL26</accession>
<dbReference type="PANTHER" id="PTHR38011:SF7">
    <property type="entry name" value="2,5-DIAMINO-6-RIBOSYLAMINO-4(3H)-PYRIMIDINONE 5'-PHOSPHATE REDUCTASE"/>
    <property type="match status" value="1"/>
</dbReference>
<protein>
    <submittedName>
        <fullName evidence="5">Pyrimidine reductase, riboflavin biosynthesis</fullName>
    </submittedName>
</protein>
<proteinExistence type="predicted"/>
<dbReference type="STRING" id="1005944.SAMN05192576_2167"/>
<keyword evidence="3" id="KW-0560">Oxidoreductase</keyword>